<comment type="function">
    <text evidence="6">Specifically methylates the N7 position of a guanine in 16S rRNA.</text>
</comment>
<keyword evidence="4 6" id="KW-0808">Transferase</keyword>
<dbReference type="AlphaFoldDB" id="A0A2P2E3A0"/>
<evidence type="ECO:0000256" key="6">
    <source>
        <dbReference type="HAMAP-Rule" id="MF_00074"/>
    </source>
</evidence>
<feature type="compositionally biased region" description="Basic and acidic residues" evidence="7">
    <location>
        <begin position="234"/>
        <end position="244"/>
    </location>
</feature>
<evidence type="ECO:0000313" key="8">
    <source>
        <dbReference type="EMBL" id="GBF51339.1"/>
    </source>
</evidence>
<feature type="region of interest" description="Disordered" evidence="7">
    <location>
        <begin position="225"/>
        <end position="244"/>
    </location>
</feature>
<dbReference type="PANTHER" id="PTHR31760">
    <property type="entry name" value="S-ADENOSYL-L-METHIONINE-DEPENDENT METHYLTRANSFERASES SUPERFAMILY PROTEIN"/>
    <property type="match status" value="1"/>
</dbReference>
<dbReference type="RefSeq" id="WP_108977687.1">
    <property type="nucleotide sequence ID" value="NZ_BFBB01000008.1"/>
</dbReference>
<dbReference type="GO" id="GO:0070043">
    <property type="term" value="F:rRNA (guanine-N7-)-methyltransferase activity"/>
    <property type="evidence" value="ECO:0007669"/>
    <property type="project" value="UniProtKB-UniRule"/>
</dbReference>
<feature type="binding site" evidence="6">
    <location>
        <position position="86"/>
    </location>
    <ligand>
        <name>S-adenosyl-L-methionine</name>
        <dbReference type="ChEBI" id="CHEBI:59789"/>
    </ligand>
</feature>
<evidence type="ECO:0000313" key="9">
    <source>
        <dbReference type="Proteomes" id="UP000245133"/>
    </source>
</evidence>
<dbReference type="InterPro" id="IPR003682">
    <property type="entry name" value="rRNA_ssu_MeTfrase_G"/>
</dbReference>
<evidence type="ECO:0000256" key="1">
    <source>
        <dbReference type="ARBA" id="ARBA00022490"/>
    </source>
</evidence>
<dbReference type="PANTHER" id="PTHR31760:SF0">
    <property type="entry name" value="S-ADENOSYL-L-METHIONINE-DEPENDENT METHYLTRANSFERASES SUPERFAMILY PROTEIN"/>
    <property type="match status" value="1"/>
</dbReference>
<proteinExistence type="inferred from homology"/>
<keyword evidence="1 6" id="KW-0963">Cytoplasm</keyword>
<comment type="caution">
    <text evidence="8">The sequence shown here is derived from an EMBL/GenBank/DDBJ whole genome shotgun (WGS) entry which is preliminary data.</text>
</comment>
<keyword evidence="5 6" id="KW-0949">S-adenosyl-L-methionine</keyword>
<dbReference type="SUPFAM" id="SSF53335">
    <property type="entry name" value="S-adenosyl-L-methionine-dependent methyltransferases"/>
    <property type="match status" value="1"/>
</dbReference>
<keyword evidence="3 6" id="KW-0489">Methyltransferase</keyword>
<evidence type="ECO:0000256" key="5">
    <source>
        <dbReference type="ARBA" id="ARBA00022691"/>
    </source>
</evidence>
<protein>
    <recommendedName>
        <fullName evidence="6">Ribosomal RNA small subunit methyltransferase G</fullName>
        <ecNumber evidence="6">2.1.1.-</ecNumber>
    </recommendedName>
    <alternativeName>
        <fullName evidence="6">16S rRNA 7-methylguanosine methyltransferase</fullName>
        <shortName evidence="6">16S rRNA m7G methyltransferase</shortName>
    </alternativeName>
</protein>
<sequence>MSAEKYQDKIIQLLPTIAGEILTDFRWDLVSLFETFLQRENERGGFFSKRDSELIFDRHIIDCLLFVWYLKREGYVSRETKVADVGTGPGLPGFLFQCLQEPPQLTLIDSQRRKLSLLEGEYLANLSLYGEPKIHFLYARAEEVESTFDLVTLRAVIPYPYSAELCCRLTKTQGLLCPYLGQSSVAVDLEKEVLQNQGFVLKKEIAIEELSFLGKRHIKILQKNSKPKPGYPRPWKEIVKDTKG</sequence>
<evidence type="ECO:0000256" key="3">
    <source>
        <dbReference type="ARBA" id="ARBA00022603"/>
    </source>
</evidence>
<comment type="subcellular location">
    <subcellularLocation>
        <location evidence="6">Cytoplasm</location>
    </subcellularLocation>
</comment>
<name>A0A2P2E3A0_9LEPT</name>
<keyword evidence="2 6" id="KW-0698">rRNA processing</keyword>
<feature type="binding site" evidence="6">
    <location>
        <position position="91"/>
    </location>
    <ligand>
        <name>S-adenosyl-L-methionine</name>
        <dbReference type="ChEBI" id="CHEBI:59789"/>
    </ligand>
</feature>
<dbReference type="EC" id="2.1.1.-" evidence="6"/>
<dbReference type="InterPro" id="IPR029063">
    <property type="entry name" value="SAM-dependent_MTases_sf"/>
</dbReference>
<dbReference type="Pfam" id="PF02527">
    <property type="entry name" value="GidB"/>
    <property type="match status" value="1"/>
</dbReference>
<dbReference type="HAMAP" id="MF_00074">
    <property type="entry name" value="16SrRNA_methyltr_G"/>
    <property type="match status" value="1"/>
</dbReference>
<dbReference type="Gene3D" id="3.40.50.150">
    <property type="entry name" value="Vaccinia Virus protein VP39"/>
    <property type="match status" value="1"/>
</dbReference>
<dbReference type="GO" id="GO:0005829">
    <property type="term" value="C:cytosol"/>
    <property type="evidence" value="ECO:0007669"/>
    <property type="project" value="TreeGrafter"/>
</dbReference>
<dbReference type="OrthoDB" id="340750at2"/>
<comment type="similarity">
    <text evidence="6">Belongs to the methyltransferase superfamily. RNA methyltransferase RsmG family.</text>
</comment>
<evidence type="ECO:0000256" key="7">
    <source>
        <dbReference type="SAM" id="MobiDB-lite"/>
    </source>
</evidence>
<dbReference type="EMBL" id="BFBB01000008">
    <property type="protein sequence ID" value="GBF51339.1"/>
    <property type="molecule type" value="Genomic_DNA"/>
</dbReference>
<keyword evidence="9" id="KW-1185">Reference proteome</keyword>
<feature type="binding site" evidence="6">
    <location>
        <position position="154"/>
    </location>
    <ligand>
        <name>S-adenosyl-L-methionine</name>
        <dbReference type="ChEBI" id="CHEBI:59789"/>
    </ligand>
</feature>
<gene>
    <name evidence="6 8" type="primary">rsmG</name>
    <name evidence="8" type="ORF">LPTSP4_28710</name>
</gene>
<comment type="caution">
    <text evidence="6">Lacks conserved residue(s) required for the propagation of feature annotation.</text>
</comment>
<evidence type="ECO:0000256" key="4">
    <source>
        <dbReference type="ARBA" id="ARBA00022679"/>
    </source>
</evidence>
<reference evidence="8 9" key="1">
    <citation type="submission" date="2018-02" db="EMBL/GenBank/DDBJ databases">
        <title>Novel Leptospira species isolated from soil and water in Japan.</title>
        <authorList>
            <person name="Nakao R."/>
            <person name="Masuzawa T."/>
        </authorList>
    </citation>
    <scope>NUCLEOTIDE SEQUENCE [LARGE SCALE GENOMIC DNA]</scope>
    <source>
        <strain evidence="8 9">YH101</strain>
    </source>
</reference>
<accession>A0A2P2E3A0</accession>
<evidence type="ECO:0000256" key="2">
    <source>
        <dbReference type="ARBA" id="ARBA00022552"/>
    </source>
</evidence>
<dbReference type="PIRSF" id="PIRSF003078">
    <property type="entry name" value="GidB"/>
    <property type="match status" value="1"/>
</dbReference>
<organism evidence="8 9">
    <name type="scientific">Leptospira ryugenii</name>
    <dbReference type="NCBI Taxonomy" id="1917863"/>
    <lineage>
        <taxon>Bacteria</taxon>
        <taxon>Pseudomonadati</taxon>
        <taxon>Spirochaetota</taxon>
        <taxon>Spirochaetia</taxon>
        <taxon>Leptospirales</taxon>
        <taxon>Leptospiraceae</taxon>
        <taxon>Leptospira</taxon>
    </lineage>
</organism>
<dbReference type="Proteomes" id="UP000245133">
    <property type="component" value="Unassembled WGS sequence"/>
</dbReference>
<feature type="binding site" evidence="6">
    <location>
        <begin position="141"/>
        <end position="142"/>
    </location>
    <ligand>
        <name>S-adenosyl-L-methionine</name>
        <dbReference type="ChEBI" id="CHEBI:59789"/>
    </ligand>
</feature>